<dbReference type="InterPro" id="IPR013783">
    <property type="entry name" value="Ig-like_fold"/>
</dbReference>
<sequence length="2024" mass="216000">MLFRTLGLVTLCVTLTACNISGSAQKGPFKEGSRVSATQLDSQSSPISSTTLNTQISGTQGEFLVDRIEWSGWTELIATGQYFDEYNNSESSNEITLNVITNKDRRFDTANINLFTHLAAARIRAQVADGESISRAWRDTQTEIKQLFNLNRVSSNSSRGVEQLDLLRGNGSFRRDNANLLLFTGAFLANGSNNDDLQSLTDDFADDAQFNGSGVNVFNNIAIKAGESGLLDALSSNLKSLGVRNPPNSGDMSELPDWVNTDEVTDNVPPVILVTGQNPLTIVVGTQYNDDGATALDDTDGEVAATAVDGSDIIDTSEVGEFTVTYEATDIAGNTATATRVVIVVEGTDNEPPTLTLLGNNPDQIEVDTSGGVVYGDEGYTATDNRDEVVNVIVDGEVNMGVLGTYTLTYTATDAAENSTIVEREVNVVDTTPPEIELDGANPHVIEVDTSEVPAAYEEQGATITDNYDTELSYDVDYSQLDTTQAGTYIITYTAIDSSNNEAEPVTREVQVQEAENVPPTVIAGEDTSVLINSTITLVGTASDSDGGIASYVWTDAEGNELATTNEFVYTPTSIGAHELTLTVTDDDGAEASDSLIVTVNLPQPYQIVFNSATVTVPRNISVSELTQLLEGNSSVRNGETTISTEASFNTSSVNTNTPGSYTVEASVTDPYNGVITRDLTVVVTNSSPVASAVNITIEEDSSNNGISLNATDAENDPLQYSYPSSTANGAITGSGSSINYTPNTNFSGTDSFTYTVSDGFANSSATVTITVNNVNDAPVAETKTITLEEDSSGNAVELNATDVDSEALEFTVETQPANGSLEGTPPNLTYTPEANFSGTDSFTFAVTDGQASSKATVSIVVNSVNDEPVADSLPVTVEENSVNNAIVLTATDVDGDPLEYAVSVAPTNGSLTGDAPSLRYTPNADFFGNDSFEFTVGDGTASSTAIVNITVNEVEEENMPPTVNAGSDREVIWGEIITLTAVASDPDGEIVSYDWHSGESDTPTYSLDTSDLEIGASYSIDVTVTDDDNATASDTVIISIIADPNSPAEIAFSFEGADPQSDLPVLTIDTTDFASPDEFHAFLENEITIRDGNGVVYDNSEEDYYYNYYYEPYGESTFDPTVAGTFDGEVGFWNVDTDQGPSRLFRVVITEPTRVIPELTQAQIDDYLTVINTARAEPQYCGEEQVLYPAVSPLTWSDKLYRAAYEHSQDMAISDTFSHDGSGTASDWTGSDLEVPGPSSAEERVATYDYQWTNLAENITAGTNRDTAQKAIDSWLASTTGHCESMMNADVREVGLAFAANADSEYTNYWTQKLARPSGYVDDAIVNVRITTADGAVVSDVSVTTSAGTEQSNASGNASMVLSADQEYVLTLNKEGYATQVSPIKAPLAGEQISLDFTMIQRGAVQRFNAESGGVITGANGASVSIEPNSFVIGDGQYVTGDIEVTITPVDVSNPASLAAFPGEFTGTQLDGTDTPIISFGTVEYKFTQNGEEVRLDEESGATADILIPIYVGNYQNGDPIQVGDQIPLWSLDEQTGIWTQESVETRSADEGFGYVVSDPSSPTGLALQATVSHFTWWNCDVSMRAGTANVKVGDSQSGSAVIKAVASESCNIGWRPNIVETVIRIGETANGLYIPSNCEVCFSAELTYDSGSVANTITQCEEVDQYGTVGINLPVPDFGPLNIEANGSNESLDVQGVLGFASPRVQLTATTVETSVNYVVNPSLPTGLSLNVINATRAEIVGVPTAAGNYSVVIQGTDSTGTETDSITINYNIVDPANTELPVFINEQIYITFSEPGGFFDPDTSQIWDLNPYNIGGTSTNWSLVENDNGPVPEWLELSPNGTLTFVEEFQSEYNSWRGFVRASTSAGTAETEFRVCFSIDCPSESTPIPGDYALSVSGYTEFYPFFISPFKIYLNQESTEDITVDYVIRESTSDEILPFGVSAIAAIAGQDFVIETGTFVIPAGTSEFDLEYNGVLDYQVTEPPYYPQKVFSIDISSSNSGVRMENETGLAWINSGGLQLD</sequence>
<dbReference type="SUPFAM" id="SSF55797">
    <property type="entry name" value="PR-1-like"/>
    <property type="match status" value="1"/>
</dbReference>
<dbReference type="InterPro" id="IPR035986">
    <property type="entry name" value="PKD_dom_sf"/>
</dbReference>
<dbReference type="InterPro" id="IPR022409">
    <property type="entry name" value="PKD/Chitinase_dom"/>
</dbReference>
<dbReference type="InterPro" id="IPR014044">
    <property type="entry name" value="CAP_dom"/>
</dbReference>
<dbReference type="Pfam" id="PF17963">
    <property type="entry name" value="Big_9"/>
    <property type="match status" value="3"/>
</dbReference>
<dbReference type="RefSeq" id="WP_131907000.1">
    <property type="nucleotide sequence ID" value="NZ_BAAAFU010000001.1"/>
</dbReference>
<comment type="caution">
    <text evidence="5">The sequence shown here is derived from an EMBL/GenBank/DDBJ whole genome shotgun (WGS) entry which is preliminary data.</text>
</comment>
<dbReference type="InterPro" id="IPR003410">
    <property type="entry name" value="HYR_dom"/>
</dbReference>
<dbReference type="Gene3D" id="3.40.33.10">
    <property type="entry name" value="CAP"/>
    <property type="match status" value="1"/>
</dbReference>
<keyword evidence="1" id="KW-0677">Repeat</keyword>
<protein>
    <submittedName>
        <fullName evidence="5">Uncharacterized protein DUF5011</fullName>
    </submittedName>
</protein>
<dbReference type="NCBIfam" id="NF012211">
    <property type="entry name" value="tand_rpt_95"/>
    <property type="match status" value="3"/>
</dbReference>
<dbReference type="PANTHER" id="PTHR31157:SF1">
    <property type="entry name" value="SCP DOMAIN-CONTAINING PROTEIN"/>
    <property type="match status" value="1"/>
</dbReference>
<dbReference type="GO" id="GO:0005509">
    <property type="term" value="F:calcium ion binding"/>
    <property type="evidence" value="ECO:0007669"/>
    <property type="project" value="InterPro"/>
</dbReference>
<dbReference type="PROSITE" id="PS50825">
    <property type="entry name" value="HYR"/>
    <property type="match status" value="1"/>
</dbReference>
<dbReference type="InterPro" id="IPR032179">
    <property type="entry name" value="Cry22Aa_Ig-like"/>
</dbReference>
<dbReference type="PROSITE" id="PS50268">
    <property type="entry name" value="CADHERIN_2"/>
    <property type="match status" value="1"/>
</dbReference>
<evidence type="ECO:0000256" key="1">
    <source>
        <dbReference type="ARBA" id="ARBA00022737"/>
    </source>
</evidence>
<dbReference type="CDD" id="cd05379">
    <property type="entry name" value="CAP_bacterial"/>
    <property type="match status" value="1"/>
</dbReference>
<evidence type="ECO:0000259" key="3">
    <source>
        <dbReference type="PROSITE" id="PS50268"/>
    </source>
</evidence>
<organism evidence="5 6">
    <name type="scientific">Cocleimonas flava</name>
    <dbReference type="NCBI Taxonomy" id="634765"/>
    <lineage>
        <taxon>Bacteria</taxon>
        <taxon>Pseudomonadati</taxon>
        <taxon>Pseudomonadota</taxon>
        <taxon>Gammaproteobacteria</taxon>
        <taxon>Thiotrichales</taxon>
        <taxon>Thiotrichaceae</taxon>
        <taxon>Cocleimonas</taxon>
    </lineage>
</organism>
<dbReference type="PANTHER" id="PTHR31157">
    <property type="entry name" value="SCP DOMAIN-CONTAINING PROTEIN"/>
    <property type="match status" value="1"/>
</dbReference>
<dbReference type="InterPro" id="IPR002126">
    <property type="entry name" value="Cadherin-like_dom"/>
</dbReference>
<dbReference type="EMBL" id="SMFQ01000004">
    <property type="protein sequence ID" value="TCJ85301.1"/>
    <property type="molecule type" value="Genomic_DNA"/>
</dbReference>
<dbReference type="Proteomes" id="UP000294887">
    <property type="component" value="Unassembled WGS sequence"/>
</dbReference>
<dbReference type="PROSITE" id="PS50093">
    <property type="entry name" value="PKD"/>
    <property type="match status" value="1"/>
</dbReference>
<dbReference type="SMART" id="SM00089">
    <property type="entry name" value="PKD"/>
    <property type="match status" value="2"/>
</dbReference>
<accession>A0A4R1F4E2</accession>
<dbReference type="SUPFAM" id="SSF49299">
    <property type="entry name" value="PKD domain"/>
    <property type="match status" value="2"/>
</dbReference>
<name>A0A4R1F4E2_9GAMM</name>
<reference evidence="5 6" key="1">
    <citation type="submission" date="2019-03" db="EMBL/GenBank/DDBJ databases">
        <title>Genomic Encyclopedia of Type Strains, Phase IV (KMG-IV): sequencing the most valuable type-strain genomes for metagenomic binning, comparative biology and taxonomic classification.</title>
        <authorList>
            <person name="Goeker M."/>
        </authorList>
    </citation>
    <scope>NUCLEOTIDE SEQUENCE [LARGE SCALE GENOMIC DNA]</scope>
    <source>
        <strain evidence="5 6">DSM 24830</strain>
    </source>
</reference>
<feature type="domain" description="Cadherin" evidence="3">
    <location>
        <begin position="870"/>
        <end position="964"/>
    </location>
</feature>
<dbReference type="Pfam" id="PF05345">
    <property type="entry name" value="He_PIG"/>
    <property type="match status" value="1"/>
</dbReference>
<dbReference type="Pfam" id="PF22352">
    <property type="entry name" value="K319L-like_PKD"/>
    <property type="match status" value="2"/>
</dbReference>
<dbReference type="Gene3D" id="2.60.40.2810">
    <property type="match status" value="1"/>
</dbReference>
<dbReference type="CDD" id="cd00146">
    <property type="entry name" value="PKD"/>
    <property type="match status" value="1"/>
</dbReference>
<dbReference type="OrthoDB" id="68195at2"/>
<proteinExistence type="predicted"/>
<keyword evidence="6" id="KW-1185">Reference proteome</keyword>
<dbReference type="GO" id="GO:0007156">
    <property type="term" value="P:homophilic cell adhesion via plasma membrane adhesion molecules"/>
    <property type="evidence" value="ECO:0007669"/>
    <property type="project" value="InterPro"/>
</dbReference>
<gene>
    <name evidence="5" type="ORF">EV695_3271</name>
</gene>
<dbReference type="Gene3D" id="2.60.40.3440">
    <property type="match status" value="2"/>
</dbReference>
<dbReference type="Gene3D" id="2.60.40.10">
    <property type="entry name" value="Immunoglobulins"/>
    <property type="match status" value="6"/>
</dbReference>
<dbReference type="InterPro" id="IPR000601">
    <property type="entry name" value="PKD_dom"/>
</dbReference>
<evidence type="ECO:0000313" key="5">
    <source>
        <dbReference type="EMBL" id="TCJ85301.1"/>
    </source>
</evidence>
<dbReference type="Pfam" id="PF16403">
    <property type="entry name" value="Bact_surface_Ig-like"/>
    <property type="match status" value="3"/>
</dbReference>
<evidence type="ECO:0000259" key="4">
    <source>
        <dbReference type="PROSITE" id="PS50825"/>
    </source>
</evidence>
<feature type="domain" description="HYR" evidence="4">
    <location>
        <begin position="429"/>
        <end position="514"/>
    </location>
</feature>
<evidence type="ECO:0000259" key="2">
    <source>
        <dbReference type="PROSITE" id="PS50093"/>
    </source>
</evidence>
<feature type="domain" description="PKD" evidence="2">
    <location>
        <begin position="519"/>
        <end position="600"/>
    </location>
</feature>
<dbReference type="PROSITE" id="PS51257">
    <property type="entry name" value="PROKAR_LIPOPROTEIN"/>
    <property type="match status" value="1"/>
</dbReference>
<evidence type="ECO:0000313" key="6">
    <source>
        <dbReference type="Proteomes" id="UP000294887"/>
    </source>
</evidence>
<dbReference type="GO" id="GO:0016020">
    <property type="term" value="C:membrane"/>
    <property type="evidence" value="ECO:0007669"/>
    <property type="project" value="InterPro"/>
</dbReference>
<dbReference type="Pfam" id="PF00188">
    <property type="entry name" value="CAP"/>
    <property type="match status" value="1"/>
</dbReference>
<dbReference type="InterPro" id="IPR035940">
    <property type="entry name" value="CAP_sf"/>
</dbReference>